<gene>
    <name evidence="2" type="ORF">GCM10022232_89860</name>
</gene>
<keyword evidence="3" id="KW-1185">Reference proteome</keyword>
<proteinExistence type="predicted"/>
<accession>A0ABP7TR61</accession>
<dbReference type="Gene3D" id="3.20.20.140">
    <property type="entry name" value="Metal-dependent hydrolases"/>
    <property type="match status" value="1"/>
</dbReference>
<dbReference type="SUPFAM" id="SSF51556">
    <property type="entry name" value="Metallo-dependent hydrolases"/>
    <property type="match status" value="1"/>
</dbReference>
<feature type="domain" description="Adenosine deaminase" evidence="1">
    <location>
        <begin position="2"/>
        <end position="63"/>
    </location>
</feature>
<sequence>MKSLSAHPLPLLLQAGIRCTLNADDPLLFGPGLLEEYETARSAFAVLSDHQLAAIARTSIKSSGARPTIVDEAITLIRAWLDTSDHARTPAGQEALRLHR</sequence>
<comment type="caution">
    <text evidence="2">The sequence shown here is derived from an EMBL/GenBank/DDBJ whole genome shotgun (WGS) entry which is preliminary data.</text>
</comment>
<dbReference type="Pfam" id="PF00962">
    <property type="entry name" value="A_deaminase"/>
    <property type="match status" value="1"/>
</dbReference>
<reference evidence="3" key="1">
    <citation type="journal article" date="2019" name="Int. J. Syst. Evol. Microbiol.">
        <title>The Global Catalogue of Microorganisms (GCM) 10K type strain sequencing project: providing services to taxonomists for standard genome sequencing and annotation.</title>
        <authorList>
            <consortium name="The Broad Institute Genomics Platform"/>
            <consortium name="The Broad Institute Genome Sequencing Center for Infectious Disease"/>
            <person name="Wu L."/>
            <person name="Ma J."/>
        </authorList>
    </citation>
    <scope>NUCLEOTIDE SEQUENCE [LARGE SCALE GENOMIC DNA]</scope>
    <source>
        <strain evidence="3">JCM 16924</strain>
    </source>
</reference>
<dbReference type="EMBL" id="BAAAZX010000048">
    <property type="protein sequence ID" value="GAA4029972.1"/>
    <property type="molecule type" value="Genomic_DNA"/>
</dbReference>
<dbReference type="Proteomes" id="UP001500456">
    <property type="component" value="Unassembled WGS sequence"/>
</dbReference>
<dbReference type="InterPro" id="IPR001365">
    <property type="entry name" value="A_deaminase_dom"/>
</dbReference>
<evidence type="ECO:0000313" key="2">
    <source>
        <dbReference type="EMBL" id="GAA4029972.1"/>
    </source>
</evidence>
<dbReference type="InterPro" id="IPR032466">
    <property type="entry name" value="Metal_Hydrolase"/>
</dbReference>
<evidence type="ECO:0000313" key="3">
    <source>
        <dbReference type="Proteomes" id="UP001500456"/>
    </source>
</evidence>
<evidence type="ECO:0000259" key="1">
    <source>
        <dbReference type="Pfam" id="PF00962"/>
    </source>
</evidence>
<name>A0ABP7TR61_9ACTN</name>
<organism evidence="2 3">
    <name type="scientific">Streptomyces plumbiresistens</name>
    <dbReference type="NCBI Taxonomy" id="511811"/>
    <lineage>
        <taxon>Bacteria</taxon>
        <taxon>Bacillati</taxon>
        <taxon>Actinomycetota</taxon>
        <taxon>Actinomycetes</taxon>
        <taxon>Kitasatosporales</taxon>
        <taxon>Streptomycetaceae</taxon>
        <taxon>Streptomyces</taxon>
    </lineage>
</organism>
<protein>
    <recommendedName>
        <fullName evidence="1">Adenosine deaminase domain-containing protein</fullName>
    </recommendedName>
</protein>